<reference evidence="2" key="2">
    <citation type="journal article" date="2011" name="Proc. Natl. Acad. Sci. U.S.A.">
        <title>Obligate biotrophy features unraveled by the genomic analysis of rust fungi.</title>
        <authorList>
            <person name="Duplessis S."/>
            <person name="Cuomo C.A."/>
            <person name="Lin Y.-C."/>
            <person name="Aerts A."/>
            <person name="Tisserant E."/>
            <person name="Veneault-Fourrey C."/>
            <person name="Joly D.L."/>
            <person name="Hacquard S."/>
            <person name="Amselem J."/>
            <person name="Cantarel B.L."/>
            <person name="Chiu R."/>
            <person name="Coutinho P.M."/>
            <person name="Feau N."/>
            <person name="Field M."/>
            <person name="Frey P."/>
            <person name="Gelhaye E."/>
            <person name="Goldberg J."/>
            <person name="Grabherr M.G."/>
            <person name="Kodira C.D."/>
            <person name="Kohler A."/>
            <person name="Kuees U."/>
            <person name="Lindquist E.A."/>
            <person name="Lucas S.M."/>
            <person name="Mago R."/>
            <person name="Mauceli E."/>
            <person name="Morin E."/>
            <person name="Murat C."/>
            <person name="Pangilinan J.L."/>
            <person name="Park R."/>
            <person name="Pearson M."/>
            <person name="Quesneville H."/>
            <person name="Rouhier N."/>
            <person name="Sakthikumar S."/>
            <person name="Salamov A.A."/>
            <person name="Schmutz J."/>
            <person name="Selles B."/>
            <person name="Shapiro H."/>
            <person name="Tanguay P."/>
            <person name="Tuskan G.A."/>
            <person name="Henrissat B."/>
            <person name="Van de Peer Y."/>
            <person name="Rouze P."/>
            <person name="Ellis J.G."/>
            <person name="Dodds P.N."/>
            <person name="Schein J.E."/>
            <person name="Zhong S."/>
            <person name="Hamelin R.C."/>
            <person name="Grigoriev I.V."/>
            <person name="Szabo L.J."/>
            <person name="Martin F."/>
        </authorList>
    </citation>
    <scope>NUCLEOTIDE SEQUENCE [LARGE SCALE GENOMIC DNA]</scope>
    <source>
        <strain evidence="2">CRL 75-36-700-3 / race SCCL</strain>
    </source>
</reference>
<dbReference type="GeneID" id="10537742"/>
<dbReference type="Proteomes" id="UP000008783">
    <property type="component" value="Unassembled WGS sequence"/>
</dbReference>
<dbReference type="RefSeq" id="XP_003336667.2">
    <property type="nucleotide sequence ID" value="XM_003336619.2"/>
</dbReference>
<dbReference type="KEGG" id="pgr:PGTG_18463"/>
<reference key="1">
    <citation type="submission" date="2007-01" db="EMBL/GenBank/DDBJ databases">
        <title>The Genome Sequence of Puccinia graminis f. sp. tritici Strain CRL 75-36-700-3.</title>
        <authorList>
            <consortium name="The Broad Institute Genome Sequencing Platform"/>
            <person name="Birren B."/>
            <person name="Lander E."/>
            <person name="Galagan J."/>
            <person name="Nusbaum C."/>
            <person name="Devon K."/>
            <person name="Cuomo C."/>
            <person name="Jaffe D."/>
            <person name="Butler J."/>
            <person name="Alvarez P."/>
            <person name="Gnerre S."/>
            <person name="Grabherr M."/>
            <person name="Mauceli E."/>
            <person name="Brockman W."/>
            <person name="Young S."/>
            <person name="LaButti K."/>
            <person name="Sykes S."/>
            <person name="DeCaprio D."/>
            <person name="Crawford M."/>
            <person name="Koehrsen M."/>
            <person name="Engels R."/>
            <person name="Montgomery P."/>
            <person name="Pearson M."/>
            <person name="Howarth C."/>
            <person name="Larson L."/>
            <person name="White J."/>
            <person name="Zeng Q."/>
            <person name="Kodira C."/>
            <person name="Yandava C."/>
            <person name="Alvarado L."/>
            <person name="O'Leary S."/>
            <person name="Szabo L."/>
            <person name="Dean R."/>
            <person name="Schein J."/>
        </authorList>
    </citation>
    <scope>NUCLEOTIDE SEQUENCE</scope>
    <source>
        <strain>CRL 75-36-700-3</strain>
    </source>
</reference>
<protein>
    <submittedName>
        <fullName evidence="1">Uncharacterized protein</fullName>
    </submittedName>
</protein>
<dbReference type="EMBL" id="DS178361">
    <property type="protein sequence ID" value="EFP92248.2"/>
    <property type="molecule type" value="Genomic_DNA"/>
</dbReference>
<name>E3L6S3_PUCGT</name>
<dbReference type="InParanoid" id="E3L6S3"/>
<dbReference type="VEuPathDB" id="FungiDB:PGTG_18463"/>
<keyword evidence="2" id="KW-1185">Reference proteome</keyword>
<sequence length="542" mass="62140">MAMGSKWLTFRDTWNFIQGIHVIYNTGTPTNNGEKLISHDPITAETDRIFAPTLSVSRFAPPLCQVQGIVALSFECYSIPMLVKLFLSSRIKVGHAAVAEGVLPLTEYRNTLPQNGEKAFFKTPDLNLPHPDESPLESLCSLPPTESFRVEGSDSVLLGKEATLQSSSSITQHSASSVKRKPSTLDTNLAANEARLVVKKRRVISKDKKEDWPRDNEKIVNQGSTSTYSGSHKLNIHRTPIENLKYKLSPQNTNSFVLESSQDAYQIINVHDWNFLKKVPHKESNSDLEDYQKTKTDCMFEFIEDLNTKEGYSKRDKIMSNTAGKKAAVILKMYNQCKERFAYPSEMTRNERQRIVLRNILWISREKIGLRKFKNSLEEISKGLEKGLKARMGNSSKRILRFKSKKSLIVEYVGKINIIATGLTVLYLALFQEHEEGKLTKEFIQGVVDFLKGLWTEIDKGENEDLQKRIFAQNLHRLLSLEDNHLDFSHKNMPQNIMSVSRNFAEYWIETRYPKLEILGKKDYREPMAEIINKIIFFSDYE</sequence>
<dbReference type="OrthoDB" id="2501728at2759"/>
<evidence type="ECO:0000313" key="2">
    <source>
        <dbReference type="Proteomes" id="UP000008783"/>
    </source>
</evidence>
<proteinExistence type="predicted"/>
<gene>
    <name evidence="1" type="ORF">PGTG_18463</name>
</gene>
<organism evidence="1 2">
    <name type="scientific">Puccinia graminis f. sp. tritici (strain CRL 75-36-700-3 / race SCCL)</name>
    <name type="common">Black stem rust fungus</name>
    <dbReference type="NCBI Taxonomy" id="418459"/>
    <lineage>
        <taxon>Eukaryota</taxon>
        <taxon>Fungi</taxon>
        <taxon>Dikarya</taxon>
        <taxon>Basidiomycota</taxon>
        <taxon>Pucciniomycotina</taxon>
        <taxon>Pucciniomycetes</taxon>
        <taxon>Pucciniales</taxon>
        <taxon>Pucciniaceae</taxon>
        <taxon>Puccinia</taxon>
    </lineage>
</organism>
<accession>E3L6S3</accession>
<evidence type="ECO:0000313" key="1">
    <source>
        <dbReference type="EMBL" id="EFP92248.2"/>
    </source>
</evidence>
<dbReference type="AlphaFoldDB" id="E3L6S3"/>
<dbReference type="HOGENOM" id="CLU_543067_0_0_1"/>